<feature type="domain" description="AB hydrolase-1" evidence="2">
    <location>
        <begin position="27"/>
        <end position="161"/>
    </location>
</feature>
<evidence type="ECO:0000256" key="1">
    <source>
        <dbReference type="ARBA" id="ARBA00022801"/>
    </source>
</evidence>
<dbReference type="InParanoid" id="A0A545AUH1"/>
<protein>
    <submittedName>
        <fullName evidence="3">Alpha/beta hydrolase</fullName>
    </submittedName>
</protein>
<dbReference type="SUPFAM" id="SSF53474">
    <property type="entry name" value="alpha/beta-Hydrolases"/>
    <property type="match status" value="1"/>
</dbReference>
<dbReference type="Pfam" id="PF00561">
    <property type="entry name" value="Abhydrolase_1"/>
    <property type="match status" value="1"/>
</dbReference>
<reference evidence="3 4" key="1">
    <citation type="submission" date="2019-07" db="EMBL/GenBank/DDBJ databases">
        <title>Cryptosporangium phraense sp. nov., isolated from plant litter.</title>
        <authorList>
            <person name="Suriyachadkun C."/>
        </authorList>
    </citation>
    <scope>NUCLEOTIDE SEQUENCE [LARGE SCALE GENOMIC DNA]</scope>
    <source>
        <strain evidence="3 4">A-T 5661</strain>
    </source>
</reference>
<dbReference type="InterPro" id="IPR000073">
    <property type="entry name" value="AB_hydrolase_1"/>
</dbReference>
<name>A0A545AUH1_9ACTN</name>
<dbReference type="GO" id="GO:0016020">
    <property type="term" value="C:membrane"/>
    <property type="evidence" value="ECO:0007669"/>
    <property type="project" value="TreeGrafter"/>
</dbReference>
<evidence type="ECO:0000259" key="2">
    <source>
        <dbReference type="Pfam" id="PF00561"/>
    </source>
</evidence>
<dbReference type="EMBL" id="VIRS01000006">
    <property type="protein sequence ID" value="TQS44984.1"/>
    <property type="molecule type" value="Genomic_DNA"/>
</dbReference>
<gene>
    <name evidence="3" type="ORF">FL583_10785</name>
</gene>
<dbReference type="PANTHER" id="PTHR43798:SF31">
    <property type="entry name" value="AB HYDROLASE SUPERFAMILY PROTEIN YCLE"/>
    <property type="match status" value="1"/>
</dbReference>
<organism evidence="3 4">
    <name type="scientific">Cryptosporangium phraense</name>
    <dbReference type="NCBI Taxonomy" id="2593070"/>
    <lineage>
        <taxon>Bacteria</taxon>
        <taxon>Bacillati</taxon>
        <taxon>Actinomycetota</taxon>
        <taxon>Actinomycetes</taxon>
        <taxon>Cryptosporangiales</taxon>
        <taxon>Cryptosporangiaceae</taxon>
        <taxon>Cryptosporangium</taxon>
    </lineage>
</organism>
<dbReference type="PANTHER" id="PTHR43798">
    <property type="entry name" value="MONOACYLGLYCEROL LIPASE"/>
    <property type="match status" value="1"/>
</dbReference>
<accession>A0A545AUH1</accession>
<dbReference type="OrthoDB" id="5422338at2"/>
<dbReference type="InterPro" id="IPR050266">
    <property type="entry name" value="AB_hydrolase_sf"/>
</dbReference>
<sequence>MERAMTYRLEQVAGLTVGVWGEPNGTPVLAIHGITANHQSWKAIADAYDGQIIAPDLRGRGGSWELPGPSSMERHAEDALAVLDELGVEKAIIAGHSMGGFVASVLAHRHPERVERLVLVDGGIPFPPIEDDVDRVMEAILGPALSRLEITWPDREAVHLFWKAHPALSDWNSYVEAYVDYDVGDGETDLRSRIAPEIIRADGRDMHLGQAAKDAYADLPNQPFPAVFLHAERGLLNESTSLYGDPAKYEDHIAVERLPGSNHYTILFQPQYAAAVARALTNGAS</sequence>
<dbReference type="Proteomes" id="UP000317982">
    <property type="component" value="Unassembled WGS sequence"/>
</dbReference>
<dbReference type="AlphaFoldDB" id="A0A545AUH1"/>
<dbReference type="PRINTS" id="PR00111">
    <property type="entry name" value="ABHYDROLASE"/>
</dbReference>
<dbReference type="Gene3D" id="3.40.50.1820">
    <property type="entry name" value="alpha/beta hydrolase"/>
    <property type="match status" value="1"/>
</dbReference>
<evidence type="ECO:0000313" key="4">
    <source>
        <dbReference type="Proteomes" id="UP000317982"/>
    </source>
</evidence>
<dbReference type="InterPro" id="IPR029058">
    <property type="entry name" value="AB_hydrolase_fold"/>
</dbReference>
<evidence type="ECO:0000313" key="3">
    <source>
        <dbReference type="EMBL" id="TQS44984.1"/>
    </source>
</evidence>
<proteinExistence type="predicted"/>
<keyword evidence="4" id="KW-1185">Reference proteome</keyword>
<comment type="caution">
    <text evidence="3">The sequence shown here is derived from an EMBL/GenBank/DDBJ whole genome shotgun (WGS) entry which is preliminary data.</text>
</comment>
<keyword evidence="1 3" id="KW-0378">Hydrolase</keyword>
<dbReference type="GO" id="GO:0016787">
    <property type="term" value="F:hydrolase activity"/>
    <property type="evidence" value="ECO:0007669"/>
    <property type="project" value="UniProtKB-KW"/>
</dbReference>